<keyword evidence="3" id="KW-1185">Reference proteome</keyword>
<keyword evidence="1" id="KW-0472">Membrane</keyword>
<dbReference type="EMBL" id="LT629742">
    <property type="protein sequence ID" value="SDS58167.1"/>
    <property type="molecule type" value="Genomic_DNA"/>
</dbReference>
<accession>A0A1H1TD22</accession>
<dbReference type="OrthoDB" id="4965215at2"/>
<evidence type="ECO:0000313" key="2">
    <source>
        <dbReference type="EMBL" id="SDS58167.1"/>
    </source>
</evidence>
<organism evidence="2 3">
    <name type="scientific">Microterricola viridarii</name>
    <dbReference type="NCBI Taxonomy" id="412690"/>
    <lineage>
        <taxon>Bacteria</taxon>
        <taxon>Bacillati</taxon>
        <taxon>Actinomycetota</taxon>
        <taxon>Actinomycetes</taxon>
        <taxon>Micrococcales</taxon>
        <taxon>Microbacteriaceae</taxon>
        <taxon>Microterricola</taxon>
    </lineage>
</organism>
<dbReference type="PANTHER" id="PTHR39162:SF1">
    <property type="entry name" value="SPORULATION PROTEIN YTFJ"/>
    <property type="match status" value="1"/>
</dbReference>
<dbReference type="InterPro" id="IPR014229">
    <property type="entry name" value="Spore_YtfJ"/>
</dbReference>
<dbReference type="AlphaFoldDB" id="A0A1H1TD22"/>
<protein>
    <submittedName>
        <fullName evidence="2">Sporulation protein YtfJ (Spore_YtfJ)</fullName>
    </submittedName>
</protein>
<dbReference type="PANTHER" id="PTHR39162">
    <property type="entry name" value="GLL3345 PROTEIN"/>
    <property type="match status" value="1"/>
</dbReference>
<keyword evidence="1" id="KW-1133">Transmembrane helix</keyword>
<name>A0A1H1TD22_9MICO</name>
<keyword evidence="1" id="KW-0812">Transmembrane</keyword>
<sequence>MSNIAVQLAESVRNAGASTVYGDPVEVDGQEMVPVALAWYGFGGGGGEMQSKNSVAPGPGDEAGGGGGGGVSIPIGAYIKRDGVLRFEPNVIALLAVATPFVGVFGWAVSRFIKVLKH</sequence>
<feature type="transmembrane region" description="Helical" evidence="1">
    <location>
        <begin position="91"/>
        <end position="113"/>
    </location>
</feature>
<dbReference type="RefSeq" id="WP_083363685.1">
    <property type="nucleotide sequence ID" value="NZ_LT629742.1"/>
</dbReference>
<gene>
    <name evidence="2" type="ORF">SAMN04489834_1743</name>
</gene>
<evidence type="ECO:0000256" key="1">
    <source>
        <dbReference type="SAM" id="Phobius"/>
    </source>
</evidence>
<dbReference type="Proteomes" id="UP000181956">
    <property type="component" value="Chromosome I"/>
</dbReference>
<reference evidence="3" key="1">
    <citation type="submission" date="2016-10" db="EMBL/GenBank/DDBJ databases">
        <authorList>
            <person name="Varghese N."/>
            <person name="Submissions S."/>
        </authorList>
    </citation>
    <scope>NUCLEOTIDE SEQUENCE [LARGE SCALE GENOMIC DNA]</scope>
    <source>
        <strain evidence="3">DSM 21772</strain>
    </source>
</reference>
<evidence type="ECO:0000313" key="3">
    <source>
        <dbReference type="Proteomes" id="UP000181956"/>
    </source>
</evidence>
<dbReference type="STRING" id="412690.SAMN04489834_1743"/>
<proteinExistence type="predicted"/>